<dbReference type="PANTHER" id="PTHR39206:SF1">
    <property type="entry name" value="SLL8004 PROTEIN"/>
    <property type="match status" value="1"/>
</dbReference>
<evidence type="ECO:0000313" key="4">
    <source>
        <dbReference type="EMBL" id="GAA4469261.1"/>
    </source>
</evidence>
<comment type="caution">
    <text evidence="4">The sequence shown here is derived from an EMBL/GenBank/DDBJ whole genome shotgun (WGS) entry which is preliminary data.</text>
</comment>
<dbReference type="InterPro" id="IPR027417">
    <property type="entry name" value="P-loop_NTPase"/>
</dbReference>
<gene>
    <name evidence="4" type="ORF">GCM10023093_28370</name>
</gene>
<name>A0ABP8NPG2_9BACT</name>
<reference evidence="5" key="1">
    <citation type="journal article" date="2019" name="Int. J. Syst. Evol. Microbiol.">
        <title>The Global Catalogue of Microorganisms (GCM) 10K type strain sequencing project: providing services to taxonomists for standard genome sequencing and annotation.</title>
        <authorList>
            <consortium name="The Broad Institute Genomics Platform"/>
            <consortium name="The Broad Institute Genome Sequencing Center for Infectious Disease"/>
            <person name="Wu L."/>
            <person name="Ma J."/>
        </authorList>
    </citation>
    <scope>NUCLEOTIDE SEQUENCE [LARGE SCALE GENOMIC DNA]</scope>
    <source>
        <strain evidence="5">JCM 32105</strain>
    </source>
</reference>
<organism evidence="4 5">
    <name type="scientific">Nemorincola caseinilytica</name>
    <dbReference type="NCBI Taxonomy" id="2054315"/>
    <lineage>
        <taxon>Bacteria</taxon>
        <taxon>Pseudomonadati</taxon>
        <taxon>Bacteroidota</taxon>
        <taxon>Chitinophagia</taxon>
        <taxon>Chitinophagales</taxon>
        <taxon>Chitinophagaceae</taxon>
        <taxon>Nemorincola</taxon>
    </lineage>
</organism>
<keyword evidence="5" id="KW-1185">Reference proteome</keyword>
<dbReference type="SUPFAM" id="SSF52540">
    <property type="entry name" value="P-loop containing nucleoside triphosphate hydrolases"/>
    <property type="match status" value="1"/>
</dbReference>
<accession>A0ABP8NPG2</accession>
<sequence length="189" mass="21094">MADLYIIAGCNGAGKTTASFTVFPDVLGCREFVNADNIAAGISPFNPESVAIEAGRIMLHRIDELLETGVDFAIETTLATRSYVGLVHRAHRMGYTVTLIYIWLTTPELALQRVAERVQKGGHNIPGNVVRRRYYKGAHNLFHLFMPICDTWIVADNSYGILEPIARKESEFENIIENPDLWSALKKLS</sequence>
<keyword evidence="1" id="KW-0547">Nucleotide-binding</keyword>
<evidence type="ECO:0000256" key="1">
    <source>
        <dbReference type="ARBA" id="ARBA00022741"/>
    </source>
</evidence>
<keyword evidence="2" id="KW-0067">ATP-binding</keyword>
<dbReference type="EMBL" id="BAABFA010000023">
    <property type="protein sequence ID" value="GAA4469261.1"/>
    <property type="molecule type" value="Genomic_DNA"/>
</dbReference>
<dbReference type="Pfam" id="PF06414">
    <property type="entry name" value="Zeta_toxin"/>
    <property type="match status" value="1"/>
</dbReference>
<proteinExistence type="predicted"/>
<dbReference type="Proteomes" id="UP001500067">
    <property type="component" value="Unassembled WGS sequence"/>
</dbReference>
<dbReference type="PANTHER" id="PTHR39206">
    <property type="entry name" value="SLL8004 PROTEIN"/>
    <property type="match status" value="1"/>
</dbReference>
<evidence type="ECO:0000313" key="5">
    <source>
        <dbReference type="Proteomes" id="UP001500067"/>
    </source>
</evidence>
<evidence type="ECO:0000259" key="3">
    <source>
        <dbReference type="Pfam" id="PF06414"/>
    </source>
</evidence>
<protein>
    <submittedName>
        <fullName evidence="4">Zeta toxin family protein</fullName>
    </submittedName>
</protein>
<dbReference type="RefSeq" id="WP_345084550.1">
    <property type="nucleotide sequence ID" value="NZ_BAABFA010000023.1"/>
</dbReference>
<evidence type="ECO:0000256" key="2">
    <source>
        <dbReference type="ARBA" id="ARBA00022840"/>
    </source>
</evidence>
<dbReference type="Gene3D" id="3.40.50.300">
    <property type="entry name" value="P-loop containing nucleotide triphosphate hydrolases"/>
    <property type="match status" value="1"/>
</dbReference>
<dbReference type="InterPro" id="IPR010488">
    <property type="entry name" value="Zeta_toxin_domain"/>
</dbReference>
<feature type="domain" description="Zeta toxin" evidence="3">
    <location>
        <begin position="4"/>
        <end position="134"/>
    </location>
</feature>